<dbReference type="EMBL" id="CP001344">
    <property type="protein sequence ID" value="ACL43497.1"/>
    <property type="molecule type" value="Genomic_DNA"/>
</dbReference>
<dbReference type="KEGG" id="cyn:Cyan7425_1112"/>
<name>B8HLK9_CYAP4</name>
<accession>B8HLK9</accession>
<feature type="transmembrane region" description="Helical" evidence="1">
    <location>
        <begin position="201"/>
        <end position="220"/>
    </location>
</feature>
<dbReference type="eggNOG" id="ENOG5030V2D">
    <property type="taxonomic scope" value="Bacteria"/>
</dbReference>
<evidence type="ECO:0000313" key="2">
    <source>
        <dbReference type="EMBL" id="ACL43497.1"/>
    </source>
</evidence>
<proteinExistence type="predicted"/>
<feature type="transmembrane region" description="Helical" evidence="1">
    <location>
        <begin position="227"/>
        <end position="249"/>
    </location>
</feature>
<gene>
    <name evidence="2" type="ordered locus">Cyan7425_1112</name>
</gene>
<reference evidence="2" key="1">
    <citation type="submission" date="2009-01" db="EMBL/GenBank/DDBJ databases">
        <title>Complete sequence of chromosome Cyanothece sp. PCC 7425.</title>
        <authorList>
            <consortium name="US DOE Joint Genome Institute"/>
            <person name="Lucas S."/>
            <person name="Copeland A."/>
            <person name="Lapidus A."/>
            <person name="Glavina del Rio T."/>
            <person name="Dalin E."/>
            <person name="Tice H."/>
            <person name="Bruce D."/>
            <person name="Goodwin L."/>
            <person name="Pitluck S."/>
            <person name="Sims D."/>
            <person name="Meineke L."/>
            <person name="Brettin T."/>
            <person name="Detter J.C."/>
            <person name="Han C."/>
            <person name="Larimer F."/>
            <person name="Land M."/>
            <person name="Hauser L."/>
            <person name="Kyrpides N."/>
            <person name="Ovchinnikova G."/>
            <person name="Liberton M."/>
            <person name="Stoeckel J."/>
            <person name="Banerjee A."/>
            <person name="Singh A."/>
            <person name="Page L."/>
            <person name="Sato H."/>
            <person name="Zhao L."/>
            <person name="Sherman L."/>
            <person name="Pakrasi H."/>
            <person name="Richardson P."/>
        </authorList>
    </citation>
    <scope>NUCLEOTIDE SEQUENCE</scope>
    <source>
        <strain evidence="2">PCC 7425</strain>
    </source>
</reference>
<protein>
    <recommendedName>
        <fullName evidence="3">Glycine zipper family protein</fullName>
    </recommendedName>
</protein>
<organism evidence="2">
    <name type="scientific">Cyanothece sp. (strain PCC 7425 / ATCC 29141)</name>
    <dbReference type="NCBI Taxonomy" id="395961"/>
    <lineage>
        <taxon>Bacteria</taxon>
        <taxon>Bacillati</taxon>
        <taxon>Cyanobacteriota</taxon>
        <taxon>Cyanophyceae</taxon>
        <taxon>Gomontiellales</taxon>
        <taxon>Cyanothecaceae</taxon>
        <taxon>Cyanothece</taxon>
    </lineage>
</organism>
<keyword evidence="1" id="KW-0812">Transmembrane</keyword>
<dbReference type="OrthoDB" id="583114at2"/>
<keyword evidence="1" id="KW-0472">Membrane</keyword>
<evidence type="ECO:0008006" key="3">
    <source>
        <dbReference type="Google" id="ProtNLM"/>
    </source>
</evidence>
<evidence type="ECO:0000256" key="1">
    <source>
        <dbReference type="SAM" id="Phobius"/>
    </source>
</evidence>
<keyword evidence="1" id="KW-1133">Transmembrane helix</keyword>
<feature type="transmembrane region" description="Helical" evidence="1">
    <location>
        <begin position="166"/>
        <end position="195"/>
    </location>
</feature>
<dbReference type="HOGENOM" id="CLU_820662_0_0_3"/>
<dbReference type="AlphaFoldDB" id="B8HLK9"/>
<sequence length="338" mass="37345">MDYFGLTRCQAMVMFGQQYLLVVSDIKREPDYAKKALKEKWLSQWKDGIDTFINKINKEAFTDDISYLAKITESPMKFTDKCFSGEYGYLNRVKVFVEIVLFCPYYQLDDEPEKYKQLQISDQEQWKQELRVLAGYFKFSPNTPERIKENFKKALAHINGKQFNPFFALVGALFFVLLAPFAIPAIVALLAPIIVPGVYGAAAYAAVMAALGGGAVAVGGAGMAGGFAVVVAGGAILGAAAGAGVSSLLKESPEFVASQGAKLIVVVKELFLDDRVVAKKVACDSIKQLRQSIRSVEDEADDLRSKDMTDDLKRQVENLNKTKKYLDGTINQIEELLE</sequence>